<dbReference type="RefSeq" id="WP_284239175.1">
    <property type="nucleotide sequence ID" value="NZ_BSSQ01000011.1"/>
</dbReference>
<dbReference type="CDD" id="cd23399">
    <property type="entry name" value="beta-trefoil_ABD_ABFB"/>
    <property type="match status" value="1"/>
</dbReference>
<reference evidence="5 6" key="1">
    <citation type="submission" date="2023-03" db="EMBL/GenBank/DDBJ databases">
        <title>Draft genome sequence of the bacteria which degrade cell wall of Tricholomamatutake.</title>
        <authorList>
            <person name="Konishi Y."/>
            <person name="Fukuta Y."/>
            <person name="Shirasaka N."/>
        </authorList>
    </citation>
    <scope>NUCLEOTIDE SEQUENCE [LARGE SCALE GENOMIC DNA]</scope>
    <source>
        <strain evidence="6">mu1</strain>
    </source>
</reference>
<comment type="similarity">
    <text evidence="1">Belongs to the glycosyl hydrolase 43 family.</text>
</comment>
<dbReference type="InterPro" id="IPR006710">
    <property type="entry name" value="Glyco_hydro_43"/>
</dbReference>
<protein>
    <recommendedName>
        <fullName evidence="4">F5/8 type C domain-containing protein</fullName>
    </recommendedName>
</protein>
<dbReference type="EMBL" id="BSSQ01000011">
    <property type="protein sequence ID" value="GLX68443.1"/>
    <property type="molecule type" value="Genomic_DNA"/>
</dbReference>
<evidence type="ECO:0000256" key="3">
    <source>
        <dbReference type="ARBA" id="ARBA00023295"/>
    </source>
</evidence>
<dbReference type="InterPro" id="IPR013783">
    <property type="entry name" value="Ig-like_fold"/>
</dbReference>
<dbReference type="Proteomes" id="UP001157114">
    <property type="component" value="Unassembled WGS sequence"/>
</dbReference>
<dbReference type="Gene3D" id="2.80.10.50">
    <property type="match status" value="1"/>
</dbReference>
<dbReference type="PROSITE" id="PS50022">
    <property type="entry name" value="FA58C_3"/>
    <property type="match status" value="1"/>
</dbReference>
<dbReference type="Pfam" id="PF05270">
    <property type="entry name" value="AbfB"/>
    <property type="match status" value="1"/>
</dbReference>
<dbReference type="PANTHER" id="PTHR22925">
    <property type="entry name" value="GLYCOSYL HYDROLASE 43 FAMILY MEMBER"/>
    <property type="match status" value="1"/>
</dbReference>
<dbReference type="CDD" id="cd18822">
    <property type="entry name" value="GH43_CtGH43-like"/>
    <property type="match status" value="1"/>
</dbReference>
<evidence type="ECO:0000313" key="6">
    <source>
        <dbReference type="Proteomes" id="UP001157114"/>
    </source>
</evidence>
<feature type="domain" description="F5/8 type C" evidence="4">
    <location>
        <begin position="419"/>
        <end position="570"/>
    </location>
</feature>
<dbReference type="Pfam" id="PF22633">
    <property type="entry name" value="F5_F8_type_C_2"/>
    <property type="match status" value="1"/>
</dbReference>
<dbReference type="Gene3D" id="2.60.120.260">
    <property type="entry name" value="Galactose-binding domain-like"/>
    <property type="match status" value="1"/>
</dbReference>
<accession>A0ABQ6GC37</accession>
<dbReference type="SUPFAM" id="SSF49785">
    <property type="entry name" value="Galactose-binding domain-like"/>
    <property type="match status" value="1"/>
</dbReference>
<evidence type="ECO:0000256" key="2">
    <source>
        <dbReference type="ARBA" id="ARBA00022801"/>
    </source>
</evidence>
<keyword evidence="2" id="KW-0378">Hydrolase</keyword>
<keyword evidence="6" id="KW-1185">Reference proteome</keyword>
<comment type="caution">
    <text evidence="5">The sequence shown here is derived from an EMBL/GenBank/DDBJ whole genome shotgun (WGS) entry which is preliminary data.</text>
</comment>
<proteinExistence type="inferred from homology"/>
<dbReference type="InterPro" id="IPR000421">
    <property type="entry name" value="FA58C"/>
</dbReference>
<evidence type="ECO:0000313" key="5">
    <source>
        <dbReference type="EMBL" id="GLX68443.1"/>
    </source>
</evidence>
<keyword evidence="3" id="KW-0326">Glycosidase</keyword>
<gene>
    <name evidence="5" type="ORF">MU1_27880</name>
</gene>
<dbReference type="PANTHER" id="PTHR22925:SF3">
    <property type="entry name" value="GLYCOSYL HYDROLASE FAMILY PROTEIN 43"/>
    <property type="match status" value="1"/>
</dbReference>
<dbReference type="InterPro" id="IPR007934">
    <property type="entry name" value="AbfB_ABD"/>
</dbReference>
<dbReference type="InterPro" id="IPR036195">
    <property type="entry name" value="AbfB_ABD_sf"/>
</dbReference>
<dbReference type="InterPro" id="IPR008979">
    <property type="entry name" value="Galactose-bd-like_sf"/>
</dbReference>
<sequence>MLKRKIVFILIIMTLLVSNFPFNRGTVYADSPASFAVAATLFIIKNETTVSNAKINWPTVSGATSYEVTRSVNNGSFLSLQTLTGTTLDDYGLTVGSSYKYQVKAYSGSTLITSAISPPYTPYALPSGLTTFDNLQSSTLKTPNELKVGNIYYRFNFTSKTGGGFGQIIQQTSTDDINYGNDTVVLSYTDNPDLNNCKFEGISILYHAPTNKFVFWAHYENSTDYSLARLSVASATPGQPFTFIKSFRPAGNESRDMSIFRDDNGLAYLISTSNNNSDTILYQLTTNWLDIDHQVSVIYSGQHREAPSMIKKDGVYYLFTSQAAGWYPSVPMYSSTGNIEGPWSELRTIGNTSTFSAQSGGIVRLKANTGTNFVMVAFRWMFGWSGIVNGQTQQRLLPFTFSNGFAFYDYFDQVLYSAANDVVVPVQNGKLLSQGKPATAQTALSTNPASNANDGNYQTIWTATGVTWPHWWKVDLGSVQDIRNVQISWNMVKGSEAFYQYKIETSTDNVNWSTALSRTNTSNNDSYGFTSDPISSKARYVRINMVNAVLMNNPNNWYTPQLWEVKVFGEPAAATTRLQSQNYATRYITNDNGTARVLENPTLANSEWLMVPGLADPAGVSFVLKSNPSIYLRHNNYILYAQSGSGSTFAADATFYKVAGLADSSKVSFQSYNYPSMYIRHYNFNLRIDPISTSTEKGDATFLSL</sequence>
<name>A0ABQ6GC37_9BACL</name>
<organism evidence="5 6">
    <name type="scientific">Paenibacillus glycanilyticus</name>
    <dbReference type="NCBI Taxonomy" id="126569"/>
    <lineage>
        <taxon>Bacteria</taxon>
        <taxon>Bacillati</taxon>
        <taxon>Bacillota</taxon>
        <taxon>Bacilli</taxon>
        <taxon>Bacillales</taxon>
        <taxon>Paenibacillaceae</taxon>
        <taxon>Paenibacillus</taxon>
    </lineage>
</organism>
<dbReference type="Gene3D" id="2.115.10.20">
    <property type="entry name" value="Glycosyl hydrolase domain, family 43"/>
    <property type="match status" value="1"/>
</dbReference>
<evidence type="ECO:0000259" key="4">
    <source>
        <dbReference type="PROSITE" id="PS50022"/>
    </source>
</evidence>
<evidence type="ECO:0000256" key="1">
    <source>
        <dbReference type="ARBA" id="ARBA00009865"/>
    </source>
</evidence>
<dbReference type="Pfam" id="PF04616">
    <property type="entry name" value="Glyco_hydro_43"/>
    <property type="match status" value="1"/>
</dbReference>
<dbReference type="InterPro" id="IPR023296">
    <property type="entry name" value="Glyco_hydro_beta-prop_sf"/>
</dbReference>
<dbReference type="SUPFAM" id="SSF75005">
    <property type="entry name" value="Arabinanase/levansucrase/invertase"/>
    <property type="match status" value="1"/>
</dbReference>
<dbReference type="SUPFAM" id="SSF110221">
    <property type="entry name" value="AbfB domain"/>
    <property type="match status" value="1"/>
</dbReference>
<dbReference type="Gene3D" id="2.60.40.10">
    <property type="entry name" value="Immunoglobulins"/>
    <property type="match status" value="1"/>
</dbReference>